<organism evidence="1 2">
    <name type="scientific">Reticulomyxa filosa</name>
    <dbReference type="NCBI Taxonomy" id="46433"/>
    <lineage>
        <taxon>Eukaryota</taxon>
        <taxon>Sar</taxon>
        <taxon>Rhizaria</taxon>
        <taxon>Retaria</taxon>
        <taxon>Foraminifera</taxon>
        <taxon>Monothalamids</taxon>
        <taxon>Reticulomyxidae</taxon>
        <taxon>Reticulomyxa</taxon>
    </lineage>
</organism>
<proteinExistence type="predicted"/>
<dbReference type="AlphaFoldDB" id="X6MM02"/>
<keyword evidence="2" id="KW-1185">Reference proteome</keyword>
<accession>X6MM02</accession>
<dbReference type="EMBL" id="ASPP01019522">
    <property type="protein sequence ID" value="ETO15043.1"/>
    <property type="molecule type" value="Genomic_DNA"/>
</dbReference>
<dbReference type="Proteomes" id="UP000023152">
    <property type="component" value="Unassembled WGS sequence"/>
</dbReference>
<sequence>MEAARADRAKSFEILIQDERVDLYLVDKTGKNIWDLAGPVAKMVLDIMLPVILFLSKKKKLLSSPLSLLFFHLYIFTKKKKGTKAKEKEAVDTLKACNWNLMTAYYTLTGTPLPRRVLHKHPNIEWMQGRIQKIIQSVPYPQMRQVMLAGLNYIDVEEWEINELNQRKLGSLYCFN</sequence>
<protein>
    <submittedName>
        <fullName evidence="1">Uncharacterized protein</fullName>
    </submittedName>
</protein>
<evidence type="ECO:0000313" key="2">
    <source>
        <dbReference type="Proteomes" id="UP000023152"/>
    </source>
</evidence>
<reference evidence="1 2" key="1">
    <citation type="journal article" date="2013" name="Curr. Biol.">
        <title>The Genome of the Foraminiferan Reticulomyxa filosa.</title>
        <authorList>
            <person name="Glockner G."/>
            <person name="Hulsmann N."/>
            <person name="Schleicher M."/>
            <person name="Noegel A.A."/>
            <person name="Eichinger L."/>
            <person name="Gallinger C."/>
            <person name="Pawlowski J."/>
            <person name="Sierra R."/>
            <person name="Euteneuer U."/>
            <person name="Pillet L."/>
            <person name="Moustafa A."/>
            <person name="Platzer M."/>
            <person name="Groth M."/>
            <person name="Szafranski K."/>
            <person name="Schliwa M."/>
        </authorList>
    </citation>
    <scope>NUCLEOTIDE SEQUENCE [LARGE SCALE GENOMIC DNA]</scope>
</reference>
<name>X6MM02_RETFI</name>
<comment type="caution">
    <text evidence="1">The sequence shown here is derived from an EMBL/GenBank/DDBJ whole genome shotgun (WGS) entry which is preliminary data.</text>
</comment>
<gene>
    <name evidence="1" type="ORF">RFI_22321</name>
</gene>
<evidence type="ECO:0000313" key="1">
    <source>
        <dbReference type="EMBL" id="ETO15043.1"/>
    </source>
</evidence>